<name>A0A914CJ69_9BILA</name>
<feature type="signal peptide" evidence="1">
    <location>
        <begin position="1"/>
        <end position="18"/>
    </location>
</feature>
<feature type="chain" id="PRO_5037355432" evidence="1">
    <location>
        <begin position="19"/>
        <end position="72"/>
    </location>
</feature>
<sequence>MNPIIVLVIFLLLSSVNGSIICIEEECNKVCINEECGYGKCNYGQCKCFKHSGHPDVIEPCESAIQGFARSF</sequence>
<evidence type="ECO:0000313" key="2">
    <source>
        <dbReference type="Proteomes" id="UP000887540"/>
    </source>
</evidence>
<evidence type="ECO:0000256" key="1">
    <source>
        <dbReference type="SAM" id="SignalP"/>
    </source>
</evidence>
<dbReference type="WBParaSite" id="ACRNAN_scaffold11396.g20893.t1">
    <property type="protein sequence ID" value="ACRNAN_scaffold11396.g20893.t1"/>
    <property type="gene ID" value="ACRNAN_scaffold11396.g20893"/>
</dbReference>
<evidence type="ECO:0000313" key="3">
    <source>
        <dbReference type="WBParaSite" id="ACRNAN_scaffold11396.g20893.t1"/>
    </source>
</evidence>
<keyword evidence="2" id="KW-1185">Reference proteome</keyword>
<keyword evidence="1" id="KW-0732">Signal</keyword>
<protein>
    <submittedName>
        <fullName evidence="3">Uncharacterized protein</fullName>
    </submittedName>
</protein>
<proteinExistence type="predicted"/>
<reference evidence="3" key="1">
    <citation type="submission" date="2022-11" db="UniProtKB">
        <authorList>
            <consortium name="WormBaseParasite"/>
        </authorList>
    </citation>
    <scope>IDENTIFICATION</scope>
</reference>
<dbReference type="Proteomes" id="UP000887540">
    <property type="component" value="Unplaced"/>
</dbReference>
<accession>A0A914CJ69</accession>
<organism evidence="2 3">
    <name type="scientific">Acrobeloides nanus</name>
    <dbReference type="NCBI Taxonomy" id="290746"/>
    <lineage>
        <taxon>Eukaryota</taxon>
        <taxon>Metazoa</taxon>
        <taxon>Ecdysozoa</taxon>
        <taxon>Nematoda</taxon>
        <taxon>Chromadorea</taxon>
        <taxon>Rhabditida</taxon>
        <taxon>Tylenchina</taxon>
        <taxon>Cephalobomorpha</taxon>
        <taxon>Cephaloboidea</taxon>
        <taxon>Cephalobidae</taxon>
        <taxon>Acrobeloides</taxon>
    </lineage>
</organism>
<dbReference type="AlphaFoldDB" id="A0A914CJ69"/>